<gene>
    <name evidence="2" type="ORF">L207DRAFT_586167</name>
</gene>
<reference evidence="2 3" key="1">
    <citation type="submission" date="2016-04" db="EMBL/GenBank/DDBJ databases">
        <title>A degradative enzymes factory behind the ericoid mycorrhizal symbiosis.</title>
        <authorList>
            <consortium name="DOE Joint Genome Institute"/>
            <person name="Martino E."/>
            <person name="Morin E."/>
            <person name="Grelet G."/>
            <person name="Kuo A."/>
            <person name="Kohler A."/>
            <person name="Daghino S."/>
            <person name="Barry K."/>
            <person name="Choi C."/>
            <person name="Cichocki N."/>
            <person name="Clum A."/>
            <person name="Copeland A."/>
            <person name="Hainaut M."/>
            <person name="Haridas S."/>
            <person name="Labutti K."/>
            <person name="Lindquist E."/>
            <person name="Lipzen A."/>
            <person name="Khouja H.-R."/>
            <person name="Murat C."/>
            <person name="Ohm R."/>
            <person name="Olson A."/>
            <person name="Spatafora J."/>
            <person name="Veneault-Fourrey C."/>
            <person name="Henrissat B."/>
            <person name="Grigoriev I."/>
            <person name="Martin F."/>
            <person name="Perotto S."/>
        </authorList>
    </citation>
    <scope>NUCLEOTIDE SEQUENCE [LARGE SCALE GENOMIC DNA]</scope>
    <source>
        <strain evidence="2 3">F</strain>
    </source>
</reference>
<dbReference type="AlphaFoldDB" id="A0A2J6RD70"/>
<accession>A0A2J6RD70</accession>
<feature type="compositionally biased region" description="Basic and acidic residues" evidence="1">
    <location>
        <begin position="98"/>
        <end position="107"/>
    </location>
</feature>
<evidence type="ECO:0000313" key="3">
    <source>
        <dbReference type="Proteomes" id="UP000235786"/>
    </source>
</evidence>
<organism evidence="2 3">
    <name type="scientific">Hyaloscypha variabilis (strain UAMH 11265 / GT02V1 / F)</name>
    <name type="common">Meliniomyces variabilis</name>
    <dbReference type="NCBI Taxonomy" id="1149755"/>
    <lineage>
        <taxon>Eukaryota</taxon>
        <taxon>Fungi</taxon>
        <taxon>Dikarya</taxon>
        <taxon>Ascomycota</taxon>
        <taxon>Pezizomycotina</taxon>
        <taxon>Leotiomycetes</taxon>
        <taxon>Helotiales</taxon>
        <taxon>Hyaloscyphaceae</taxon>
        <taxon>Hyaloscypha</taxon>
        <taxon>Hyaloscypha variabilis</taxon>
    </lineage>
</organism>
<proteinExistence type="predicted"/>
<dbReference type="OrthoDB" id="10623145at2759"/>
<evidence type="ECO:0000313" key="2">
    <source>
        <dbReference type="EMBL" id="PMD36461.1"/>
    </source>
</evidence>
<dbReference type="EMBL" id="KZ613950">
    <property type="protein sequence ID" value="PMD36461.1"/>
    <property type="molecule type" value="Genomic_DNA"/>
</dbReference>
<sequence>MSFLRQQSMVPSQDADVDIRSGHWKVSSRVQAKPFSASFQVVRLAALPEGCLPWSIIIIFDDNNAASWPFGRRGGTPSKVSKRPFIFQTPGSRWTRVAKSEDRRARPECSNPPSGAWAPPKRLGSHQSGNYGRMAVPFAFGLASIIVALKLRRMVAQ</sequence>
<evidence type="ECO:0000256" key="1">
    <source>
        <dbReference type="SAM" id="MobiDB-lite"/>
    </source>
</evidence>
<name>A0A2J6RD70_HYAVF</name>
<feature type="region of interest" description="Disordered" evidence="1">
    <location>
        <begin position="97"/>
        <end position="123"/>
    </location>
</feature>
<dbReference type="Proteomes" id="UP000235786">
    <property type="component" value="Unassembled WGS sequence"/>
</dbReference>
<protein>
    <submittedName>
        <fullName evidence="2">Uncharacterized protein</fullName>
    </submittedName>
</protein>
<keyword evidence="3" id="KW-1185">Reference proteome</keyword>